<evidence type="ECO:0000313" key="3">
    <source>
        <dbReference type="Proteomes" id="UP000049455"/>
    </source>
</evidence>
<dbReference type="AlphaFoldDB" id="A0A0M7BC79"/>
<sequence>MSHFDPAEFSRMLARLTPQELRQVEGIVAEARKRAEAVLEIDARAEAGGPASSCPRCGGDERIRWGRTRTGAQRWNCSGCGATWSGRSDTPLARVHRPDLVVALARDMIEAPQPMSCRRGAEVLDTSRHSIWRWRMTIIGALAPEPDGTLAGIVEADEAREPKGVAGVGPAPARSGQRPRAAALALARLPATDRGGHRVFEAITDAGQRAISGALLPVMARDAVLCTDGLATYARIARDERIPHFALNAGRRSKRTPRSHHINTVNALIGRFRTFMKPFCSPSAKNLAAYGRWHAARDNDQRDYLDVLRLLLASGPRANTVC</sequence>
<dbReference type="Proteomes" id="UP000049455">
    <property type="component" value="Unassembled WGS sequence"/>
</dbReference>
<keyword evidence="3" id="KW-1185">Reference proteome</keyword>
<reference evidence="2 3" key="1">
    <citation type="submission" date="2015-09" db="EMBL/GenBank/DDBJ databases">
        <authorList>
            <person name="Jackson K.R."/>
            <person name="Lunt B.L."/>
            <person name="Fisher J.N.B."/>
            <person name="Gardner A.V."/>
            <person name="Bailey M.E."/>
            <person name="Deus L.M."/>
            <person name="Earl A.S."/>
            <person name="Gibby P.D."/>
            <person name="Hartmann K.A."/>
            <person name="Liu J.E."/>
            <person name="Manci A.M."/>
            <person name="Nielsen D.A."/>
            <person name="Solomon M.B."/>
            <person name="Breakwell D.P."/>
            <person name="Burnett S.H."/>
            <person name="Grose J.H."/>
        </authorList>
    </citation>
    <scope>NUCLEOTIDE SEQUENCE [LARGE SCALE GENOMIC DNA]</scope>
    <source>
        <strain evidence="2 3">CECT 7799</strain>
    </source>
</reference>
<feature type="domain" description="ISXO2-like transposase" evidence="1">
    <location>
        <begin position="149"/>
        <end position="299"/>
    </location>
</feature>
<organism evidence="2 3">
    <name type="scientific">Jannaschia seosinensis</name>
    <dbReference type="NCBI Taxonomy" id="313367"/>
    <lineage>
        <taxon>Bacteria</taxon>
        <taxon>Pseudomonadati</taxon>
        <taxon>Pseudomonadota</taxon>
        <taxon>Alphaproteobacteria</taxon>
        <taxon>Rhodobacterales</taxon>
        <taxon>Roseobacteraceae</taxon>
        <taxon>Jannaschia</taxon>
    </lineage>
</organism>
<dbReference type="STRING" id="313367.JSE7799_03139"/>
<dbReference type="InterPro" id="IPR024445">
    <property type="entry name" value="Tnp_ISXO2-like"/>
</dbReference>
<name>A0A0M7BC79_9RHOB</name>
<dbReference type="OrthoDB" id="7355934at2"/>
<dbReference type="SMART" id="SM01126">
    <property type="entry name" value="DDE_Tnp_IS1595"/>
    <property type="match status" value="1"/>
</dbReference>
<dbReference type="NCBIfam" id="NF033547">
    <property type="entry name" value="transpos_IS1595"/>
    <property type="match status" value="1"/>
</dbReference>
<evidence type="ECO:0000313" key="2">
    <source>
        <dbReference type="EMBL" id="CUH40407.1"/>
    </source>
</evidence>
<dbReference type="RefSeq" id="WP_055664453.1">
    <property type="nucleotide sequence ID" value="NZ_CYPR01000206.1"/>
</dbReference>
<evidence type="ECO:0000259" key="1">
    <source>
        <dbReference type="SMART" id="SM01126"/>
    </source>
</evidence>
<proteinExistence type="predicted"/>
<protein>
    <submittedName>
        <fullName evidence="2">Transposase</fullName>
    </submittedName>
</protein>
<dbReference type="EMBL" id="CYPR01000206">
    <property type="protein sequence ID" value="CUH40407.1"/>
    <property type="molecule type" value="Genomic_DNA"/>
</dbReference>
<accession>A0A0M7BC79</accession>
<gene>
    <name evidence="2" type="ORF">JSE7799_03139</name>
</gene>